<dbReference type="GO" id="GO:0008652">
    <property type="term" value="P:amino acid biosynthetic process"/>
    <property type="evidence" value="ECO:0007669"/>
    <property type="project" value="UniProtKB-KW"/>
</dbReference>
<dbReference type="EMBL" id="WSFT01000053">
    <property type="protein sequence ID" value="MBS4540000.1"/>
    <property type="molecule type" value="Genomic_DNA"/>
</dbReference>
<dbReference type="GO" id="GO:0009423">
    <property type="term" value="P:chorismate biosynthetic process"/>
    <property type="evidence" value="ECO:0007669"/>
    <property type="project" value="UniProtKB-UniRule"/>
</dbReference>
<feature type="active site" description="Proton acceptor" evidence="7 8">
    <location>
        <position position="23"/>
    </location>
</feature>
<evidence type="ECO:0000256" key="2">
    <source>
        <dbReference type="ARBA" id="ARBA00004902"/>
    </source>
</evidence>
<evidence type="ECO:0000256" key="7">
    <source>
        <dbReference type="HAMAP-Rule" id="MF_00169"/>
    </source>
</evidence>
<evidence type="ECO:0000313" key="12">
    <source>
        <dbReference type="Proteomes" id="UP000724672"/>
    </source>
</evidence>
<dbReference type="HAMAP" id="MF_00169">
    <property type="entry name" value="AroQ"/>
    <property type="match status" value="1"/>
</dbReference>
<feature type="binding site" evidence="7 9">
    <location>
        <position position="111"/>
    </location>
    <ligand>
        <name>substrate</name>
    </ligand>
</feature>
<dbReference type="Gene3D" id="3.40.50.9100">
    <property type="entry name" value="Dehydroquinase, class II"/>
    <property type="match status" value="1"/>
</dbReference>
<dbReference type="InterPro" id="IPR001874">
    <property type="entry name" value="DHquinase_II"/>
</dbReference>
<dbReference type="CDD" id="cd00466">
    <property type="entry name" value="DHQase_II"/>
    <property type="match status" value="1"/>
</dbReference>
<dbReference type="NCBIfam" id="NF003806">
    <property type="entry name" value="PRK05395.1-3"/>
    <property type="match status" value="1"/>
</dbReference>
<feature type="binding site" evidence="7 9">
    <location>
        <position position="74"/>
    </location>
    <ligand>
        <name>substrate</name>
    </ligand>
</feature>
<evidence type="ECO:0000256" key="8">
    <source>
        <dbReference type="PIRSR" id="PIRSR001399-1"/>
    </source>
</evidence>
<reference evidence="11" key="1">
    <citation type="submission" date="2019-12" db="EMBL/GenBank/DDBJ databases">
        <title>Clostridiaceae gen. nov. sp. nov., isolated from sediment in Xinjiang, China.</title>
        <authorList>
            <person name="Zhang R."/>
        </authorList>
    </citation>
    <scope>NUCLEOTIDE SEQUENCE</scope>
    <source>
        <strain evidence="11">D2Q-11</strain>
    </source>
</reference>
<dbReference type="PROSITE" id="PS01029">
    <property type="entry name" value="DEHYDROQUINASE_II"/>
    <property type="match status" value="1"/>
</dbReference>
<comment type="function">
    <text evidence="7">Catalyzes a trans-dehydration via an enolate intermediate.</text>
</comment>
<sequence>MKKILIINGPNLNLLGKRDKKMYGSKTLENIEKKCFDKCKELNYSLQTFQSNHEGDIIDILHKSDDDVDFIILNPGAFTHYSIAIRDAIEGIETPVIEVHMTNIYSREEFRRKSVISPVSYGQISGFGYNVYLIALEAIRNILEG</sequence>
<comment type="similarity">
    <text evidence="3 7">Belongs to the type-II 3-dehydroquinase family.</text>
</comment>
<organism evidence="11 12">
    <name type="scientific">Anaeromonas frigoriresistens</name>
    <dbReference type="NCBI Taxonomy" id="2683708"/>
    <lineage>
        <taxon>Bacteria</taxon>
        <taxon>Bacillati</taxon>
        <taxon>Bacillota</taxon>
        <taxon>Tissierellia</taxon>
        <taxon>Tissierellales</taxon>
        <taxon>Thermohalobacteraceae</taxon>
        <taxon>Anaeromonas</taxon>
    </lineage>
</organism>
<dbReference type="PANTHER" id="PTHR21272:SF3">
    <property type="entry name" value="CATABOLIC 3-DEHYDROQUINASE"/>
    <property type="match status" value="1"/>
</dbReference>
<dbReference type="GO" id="GO:0009073">
    <property type="term" value="P:aromatic amino acid family biosynthetic process"/>
    <property type="evidence" value="ECO:0007669"/>
    <property type="project" value="UniProtKB-KW"/>
</dbReference>
<dbReference type="AlphaFoldDB" id="A0A942UXN4"/>
<keyword evidence="12" id="KW-1185">Reference proteome</keyword>
<feature type="binding site" evidence="7 9">
    <location>
        <begin position="101"/>
        <end position="102"/>
    </location>
    <ligand>
        <name>substrate</name>
    </ligand>
</feature>
<evidence type="ECO:0000256" key="1">
    <source>
        <dbReference type="ARBA" id="ARBA00001864"/>
    </source>
</evidence>
<comment type="pathway">
    <text evidence="2 7">Metabolic intermediate biosynthesis; chorismate biosynthesis; chorismate from D-erythrose 4-phosphate and phosphoenolpyruvate: step 3/7.</text>
</comment>
<dbReference type="Pfam" id="PF01220">
    <property type="entry name" value="DHquinase_II"/>
    <property type="match status" value="1"/>
</dbReference>
<dbReference type="SUPFAM" id="SSF52304">
    <property type="entry name" value="Type II 3-dehydroquinate dehydratase"/>
    <property type="match status" value="1"/>
</dbReference>
<dbReference type="GO" id="GO:0003855">
    <property type="term" value="F:3-dehydroquinate dehydratase activity"/>
    <property type="evidence" value="ECO:0007669"/>
    <property type="project" value="UniProtKB-UniRule"/>
</dbReference>
<gene>
    <name evidence="7 11" type="primary">aroQ</name>
    <name evidence="11" type="ORF">GOQ27_16100</name>
</gene>
<evidence type="ECO:0000313" key="11">
    <source>
        <dbReference type="EMBL" id="MBS4540000.1"/>
    </source>
</evidence>
<dbReference type="NCBIfam" id="TIGR01088">
    <property type="entry name" value="aroQ"/>
    <property type="match status" value="1"/>
</dbReference>
<comment type="subunit">
    <text evidence="4 7">Homododecamer.</text>
</comment>
<keyword evidence="7" id="KW-0057">Aromatic amino acid biosynthesis</keyword>
<evidence type="ECO:0000256" key="5">
    <source>
        <dbReference type="ARBA" id="ARBA00012060"/>
    </source>
</evidence>
<keyword evidence="7" id="KW-0028">Amino-acid biosynthesis</keyword>
<dbReference type="InterPro" id="IPR036441">
    <property type="entry name" value="DHquinase_II_sf"/>
</dbReference>
<dbReference type="NCBIfam" id="NF003805">
    <property type="entry name" value="PRK05395.1-2"/>
    <property type="match status" value="1"/>
</dbReference>
<feature type="binding site" evidence="7 9">
    <location>
        <position position="87"/>
    </location>
    <ligand>
        <name>substrate</name>
    </ligand>
</feature>
<comment type="catalytic activity">
    <reaction evidence="1 7">
        <text>3-dehydroquinate = 3-dehydroshikimate + H2O</text>
        <dbReference type="Rhea" id="RHEA:21096"/>
        <dbReference type="ChEBI" id="CHEBI:15377"/>
        <dbReference type="ChEBI" id="CHEBI:16630"/>
        <dbReference type="ChEBI" id="CHEBI:32364"/>
        <dbReference type="EC" id="4.2.1.10"/>
    </reaction>
</comment>
<name>A0A942UXN4_9FIRM</name>
<accession>A0A942UXN4</accession>
<feature type="site" description="Transition state stabilizer" evidence="7 10">
    <location>
        <position position="18"/>
    </location>
</feature>
<dbReference type="Proteomes" id="UP000724672">
    <property type="component" value="Unassembled WGS sequence"/>
</dbReference>
<evidence type="ECO:0000256" key="10">
    <source>
        <dbReference type="PIRSR" id="PIRSR001399-3"/>
    </source>
</evidence>
<evidence type="ECO:0000256" key="4">
    <source>
        <dbReference type="ARBA" id="ARBA00011193"/>
    </source>
</evidence>
<dbReference type="PIRSF" id="PIRSF001399">
    <property type="entry name" value="DHquinase_II"/>
    <property type="match status" value="1"/>
</dbReference>
<dbReference type="InterPro" id="IPR018509">
    <property type="entry name" value="DHquinase_II_CS"/>
</dbReference>
<dbReference type="RefSeq" id="WP_203367898.1">
    <property type="nucleotide sequence ID" value="NZ_WSFT01000053.1"/>
</dbReference>
<evidence type="ECO:0000256" key="3">
    <source>
        <dbReference type="ARBA" id="ARBA00011037"/>
    </source>
</evidence>
<dbReference type="NCBIfam" id="NF003807">
    <property type="entry name" value="PRK05395.1-4"/>
    <property type="match status" value="1"/>
</dbReference>
<feature type="binding site" evidence="7 9">
    <location>
        <position position="80"/>
    </location>
    <ligand>
        <name>substrate</name>
    </ligand>
</feature>
<evidence type="ECO:0000256" key="9">
    <source>
        <dbReference type="PIRSR" id="PIRSR001399-2"/>
    </source>
</evidence>
<proteinExistence type="inferred from homology"/>
<dbReference type="EC" id="4.2.1.10" evidence="5 7"/>
<protein>
    <recommendedName>
        <fullName evidence="5 7">3-dehydroquinate dehydratase</fullName>
        <shortName evidence="7">3-dehydroquinase</shortName>
        <ecNumber evidence="5 7">4.2.1.10</ecNumber>
    </recommendedName>
    <alternativeName>
        <fullName evidence="7">Type II DHQase</fullName>
    </alternativeName>
</protein>
<dbReference type="GO" id="GO:0019631">
    <property type="term" value="P:quinate catabolic process"/>
    <property type="evidence" value="ECO:0007669"/>
    <property type="project" value="TreeGrafter"/>
</dbReference>
<comment type="caution">
    <text evidence="11">The sequence shown here is derived from an EMBL/GenBank/DDBJ whole genome shotgun (WGS) entry which is preliminary data.</text>
</comment>
<keyword evidence="6 7" id="KW-0456">Lyase</keyword>
<feature type="active site" description="Proton donor" evidence="7 8">
    <location>
        <position position="100"/>
    </location>
</feature>
<evidence type="ECO:0000256" key="6">
    <source>
        <dbReference type="ARBA" id="ARBA00023239"/>
    </source>
</evidence>
<dbReference type="PANTHER" id="PTHR21272">
    <property type="entry name" value="CATABOLIC 3-DEHYDROQUINASE"/>
    <property type="match status" value="1"/>
</dbReference>